<feature type="transmembrane region" description="Helical" evidence="5">
    <location>
        <begin position="100"/>
        <end position="121"/>
    </location>
</feature>
<dbReference type="RefSeq" id="WP_139621654.1">
    <property type="nucleotide sequence ID" value="NZ_VDMP01000017.1"/>
</dbReference>
<feature type="transmembrane region" description="Helical" evidence="5">
    <location>
        <begin position="16"/>
        <end position="37"/>
    </location>
</feature>
<feature type="transmembrane region" description="Helical" evidence="5">
    <location>
        <begin position="238"/>
        <end position="258"/>
    </location>
</feature>
<evidence type="ECO:0000256" key="5">
    <source>
        <dbReference type="SAM" id="Phobius"/>
    </source>
</evidence>
<feature type="transmembrane region" description="Helical" evidence="5">
    <location>
        <begin position="168"/>
        <end position="187"/>
    </location>
</feature>
<feature type="transmembrane region" description="Helical" evidence="5">
    <location>
        <begin position="325"/>
        <end position="346"/>
    </location>
</feature>
<comment type="caution">
    <text evidence="7">The sequence shown here is derived from an EMBL/GenBank/DDBJ whole genome shotgun (WGS) entry which is preliminary data.</text>
</comment>
<evidence type="ECO:0000256" key="1">
    <source>
        <dbReference type="ARBA" id="ARBA00004141"/>
    </source>
</evidence>
<dbReference type="OrthoDB" id="5735959at2"/>
<accession>A0A5C4W9W0</accession>
<feature type="transmembrane region" description="Helical" evidence="5">
    <location>
        <begin position="216"/>
        <end position="231"/>
    </location>
</feature>
<dbReference type="GO" id="GO:0016020">
    <property type="term" value="C:membrane"/>
    <property type="evidence" value="ECO:0007669"/>
    <property type="project" value="UniProtKB-SubCell"/>
</dbReference>
<dbReference type="Proteomes" id="UP000313231">
    <property type="component" value="Unassembled WGS sequence"/>
</dbReference>
<proteinExistence type="predicted"/>
<reference evidence="7 8" key="1">
    <citation type="journal article" date="2016" name="Int. J. Syst. Evol. Microbiol.">
        <title>Nocardioides albidus sp. nov., an actinobacterium isolated from garden soil.</title>
        <authorList>
            <person name="Singh H."/>
            <person name="Du J."/>
            <person name="Trinh H."/>
            <person name="Won K."/>
            <person name="Yang J.E."/>
            <person name="Yin C."/>
            <person name="Kook M."/>
            <person name="Yi T.H."/>
        </authorList>
    </citation>
    <scope>NUCLEOTIDE SEQUENCE [LARGE SCALE GENOMIC DNA]</scope>
    <source>
        <strain evidence="7 8">CCTCC AB 2015297</strain>
    </source>
</reference>
<dbReference type="PANTHER" id="PTHR37422">
    <property type="entry name" value="TEICHURONIC ACID BIOSYNTHESIS PROTEIN TUAE"/>
    <property type="match status" value="1"/>
</dbReference>
<protein>
    <submittedName>
        <fullName evidence="7">O-antigen ligase family protein</fullName>
    </submittedName>
</protein>
<comment type="subcellular location">
    <subcellularLocation>
        <location evidence="1">Membrane</location>
        <topology evidence="1">Multi-pass membrane protein</topology>
    </subcellularLocation>
</comment>
<evidence type="ECO:0000313" key="7">
    <source>
        <dbReference type="EMBL" id="TNM45074.1"/>
    </source>
</evidence>
<keyword evidence="8" id="KW-1185">Reference proteome</keyword>
<evidence type="ECO:0000313" key="8">
    <source>
        <dbReference type="Proteomes" id="UP000313231"/>
    </source>
</evidence>
<dbReference type="AlphaFoldDB" id="A0A5C4W9W0"/>
<dbReference type="EMBL" id="VDMP01000017">
    <property type="protein sequence ID" value="TNM45074.1"/>
    <property type="molecule type" value="Genomic_DNA"/>
</dbReference>
<keyword evidence="3 5" id="KW-1133">Transmembrane helix</keyword>
<sequence>MSPEQPASAVAVERGIVRLAPLVFGVLLAALAGLQAPRAEDRLLLLQFALVIGVVGLTALLLLRVSRRPIRLPGRLWSWLVLILASGSVSMAMSPSPVDALPRAALYAALVLLAVAVYGIAKAPTWSLAPWLCAIVASSGAFVLVALVDMAPHLPPFQGQHVGTFVNVRRMAAVAFLVAAAAGGLGLLNQRLRVAAVAGTALMLVVIMASGSRGPLLAWLLFAGIVILLSRRGRRRTFLVDALVAFLLAAAAVSTLHVSGAWQTPNVFVRVATTAAADGEGFSSGRVELWHTAVDDVWRAPWFGRGPDAFALVEPMALVLHPHNVVLQLLMEFGVVGVLLLLGLAARSLLRAGARRVWQGCRRTRSGQLLSAILVAQAALAMIDGPLYWLPALAQFAVCAGLWCAVVTDHQD</sequence>
<name>A0A5C4W9W0_9ACTN</name>
<dbReference type="InterPro" id="IPR007016">
    <property type="entry name" value="O-antigen_ligase-rel_domated"/>
</dbReference>
<feature type="transmembrane region" description="Helical" evidence="5">
    <location>
        <begin position="389"/>
        <end position="408"/>
    </location>
</feature>
<evidence type="ECO:0000256" key="4">
    <source>
        <dbReference type="ARBA" id="ARBA00023136"/>
    </source>
</evidence>
<dbReference type="PANTHER" id="PTHR37422:SF13">
    <property type="entry name" value="LIPOPOLYSACCHARIDE BIOSYNTHESIS PROTEIN PA4999-RELATED"/>
    <property type="match status" value="1"/>
</dbReference>
<dbReference type="Pfam" id="PF04932">
    <property type="entry name" value="Wzy_C"/>
    <property type="match status" value="1"/>
</dbReference>
<organism evidence="7 8">
    <name type="scientific">Nocardioides albidus</name>
    <dbReference type="NCBI Taxonomy" id="1517589"/>
    <lineage>
        <taxon>Bacteria</taxon>
        <taxon>Bacillati</taxon>
        <taxon>Actinomycetota</taxon>
        <taxon>Actinomycetes</taxon>
        <taxon>Propionibacteriales</taxon>
        <taxon>Nocardioidaceae</taxon>
        <taxon>Nocardioides</taxon>
    </lineage>
</organism>
<keyword evidence="2 5" id="KW-0812">Transmembrane</keyword>
<feature type="domain" description="O-antigen ligase-related" evidence="6">
    <location>
        <begin position="199"/>
        <end position="342"/>
    </location>
</feature>
<evidence type="ECO:0000259" key="6">
    <source>
        <dbReference type="Pfam" id="PF04932"/>
    </source>
</evidence>
<gene>
    <name evidence="7" type="ORF">FHP29_04480</name>
</gene>
<feature type="transmembrane region" description="Helical" evidence="5">
    <location>
        <begin position="367"/>
        <end position="383"/>
    </location>
</feature>
<feature type="transmembrane region" description="Helical" evidence="5">
    <location>
        <begin position="43"/>
        <end position="64"/>
    </location>
</feature>
<dbReference type="GO" id="GO:0016874">
    <property type="term" value="F:ligase activity"/>
    <property type="evidence" value="ECO:0007669"/>
    <property type="project" value="UniProtKB-KW"/>
</dbReference>
<keyword evidence="7" id="KW-0436">Ligase</keyword>
<keyword evidence="4 5" id="KW-0472">Membrane</keyword>
<feature type="transmembrane region" description="Helical" evidence="5">
    <location>
        <begin position="128"/>
        <end position="148"/>
    </location>
</feature>
<feature type="transmembrane region" description="Helical" evidence="5">
    <location>
        <begin position="76"/>
        <end position="94"/>
    </location>
</feature>
<evidence type="ECO:0000256" key="2">
    <source>
        <dbReference type="ARBA" id="ARBA00022692"/>
    </source>
</evidence>
<dbReference type="InterPro" id="IPR051533">
    <property type="entry name" value="WaaL-like"/>
</dbReference>
<evidence type="ECO:0000256" key="3">
    <source>
        <dbReference type="ARBA" id="ARBA00022989"/>
    </source>
</evidence>
<feature type="transmembrane region" description="Helical" evidence="5">
    <location>
        <begin position="194"/>
        <end position="210"/>
    </location>
</feature>